<protein>
    <recommendedName>
        <fullName evidence="4">Dihydrodipicolinate synthase</fullName>
    </recommendedName>
</protein>
<dbReference type="PANTHER" id="PTHR12128:SF66">
    <property type="entry name" value="4-HYDROXY-2-OXOGLUTARATE ALDOLASE, MITOCHONDRIAL"/>
    <property type="match status" value="1"/>
</dbReference>
<gene>
    <name evidence="2" type="ORF">N7449_012445</name>
</gene>
<accession>A0A9W9IQB3</accession>
<reference evidence="2" key="2">
    <citation type="journal article" date="2023" name="IMA Fungus">
        <title>Comparative genomic study of the Penicillium genus elucidates a diverse pangenome and 15 lateral gene transfer events.</title>
        <authorList>
            <person name="Petersen C."/>
            <person name="Sorensen T."/>
            <person name="Nielsen M.R."/>
            <person name="Sondergaard T.E."/>
            <person name="Sorensen J.L."/>
            <person name="Fitzpatrick D.A."/>
            <person name="Frisvad J.C."/>
            <person name="Nielsen K.L."/>
        </authorList>
    </citation>
    <scope>NUCLEOTIDE SEQUENCE</scope>
    <source>
        <strain evidence="2">IBT 20477</strain>
    </source>
</reference>
<dbReference type="Pfam" id="PF00701">
    <property type="entry name" value="DHDPS"/>
    <property type="match status" value="1"/>
</dbReference>
<dbReference type="GO" id="GO:0008840">
    <property type="term" value="F:4-hydroxy-tetrahydrodipicolinate synthase activity"/>
    <property type="evidence" value="ECO:0007669"/>
    <property type="project" value="TreeGrafter"/>
</dbReference>
<evidence type="ECO:0008006" key="4">
    <source>
        <dbReference type="Google" id="ProtNLM"/>
    </source>
</evidence>
<dbReference type="PRINTS" id="PR00146">
    <property type="entry name" value="DHPICSNTHASE"/>
</dbReference>
<keyword evidence="3" id="KW-1185">Reference proteome</keyword>
<dbReference type="PANTHER" id="PTHR12128">
    <property type="entry name" value="DIHYDRODIPICOLINATE SYNTHASE"/>
    <property type="match status" value="1"/>
</dbReference>
<proteinExistence type="predicted"/>
<keyword evidence="1" id="KW-0456">Lyase</keyword>
<evidence type="ECO:0000313" key="2">
    <source>
        <dbReference type="EMBL" id="KAJ5182298.1"/>
    </source>
</evidence>
<evidence type="ECO:0000313" key="3">
    <source>
        <dbReference type="Proteomes" id="UP001150942"/>
    </source>
</evidence>
<name>A0A9W9IQB3_9EURO</name>
<reference evidence="2" key="1">
    <citation type="submission" date="2022-11" db="EMBL/GenBank/DDBJ databases">
        <authorList>
            <person name="Petersen C."/>
        </authorList>
    </citation>
    <scope>NUCLEOTIDE SEQUENCE</scope>
    <source>
        <strain evidence="2">IBT 20477</strain>
    </source>
</reference>
<dbReference type="AlphaFoldDB" id="A0A9W9IQB3"/>
<sequence>MVDHNSGRAETCRVYLISGLQTDAPDTHVPHIDLTMAYTTRPLRPGVYVPLPTFFDDNQEIDFDSYRRHLLAMVTRGMVPDFDERVSLIRFIRATLDGEGLQSTPIVAGVGGLSTRETISLSKAAADAGADAGMVILPAYYAASLNTDMDQVIQYYVDICEASPIPLLLYNFPSNAGSQDMSSEVISAVMKKAANLCGVKLTCGGSMGKLIRLQALISEDTTINEARKFPFLLLDGLIADLTPWMQCGGHGTVSGIPNFVPVASMRLWSLLNLPSATETERKEAKKIQGILARADAAAVPGGIRAMKYTLNKLHGYGIAPRKPLLPLREAEGEEFMKVLDEAMRLERELIEVASTPA</sequence>
<dbReference type="Proteomes" id="UP001150942">
    <property type="component" value="Unassembled WGS sequence"/>
</dbReference>
<organism evidence="2 3">
    <name type="scientific">Penicillium cf. viridicatum</name>
    <dbReference type="NCBI Taxonomy" id="2972119"/>
    <lineage>
        <taxon>Eukaryota</taxon>
        <taxon>Fungi</taxon>
        <taxon>Dikarya</taxon>
        <taxon>Ascomycota</taxon>
        <taxon>Pezizomycotina</taxon>
        <taxon>Eurotiomycetes</taxon>
        <taxon>Eurotiomycetidae</taxon>
        <taxon>Eurotiales</taxon>
        <taxon>Aspergillaceae</taxon>
        <taxon>Penicillium</taxon>
    </lineage>
</organism>
<evidence type="ECO:0000256" key="1">
    <source>
        <dbReference type="ARBA" id="ARBA00023239"/>
    </source>
</evidence>
<dbReference type="CDD" id="cd00408">
    <property type="entry name" value="DHDPS-like"/>
    <property type="match status" value="1"/>
</dbReference>
<comment type="caution">
    <text evidence="2">The sequence shown here is derived from an EMBL/GenBank/DDBJ whole genome shotgun (WGS) entry which is preliminary data.</text>
</comment>
<dbReference type="Gene3D" id="3.20.20.70">
    <property type="entry name" value="Aldolase class I"/>
    <property type="match status" value="1"/>
</dbReference>
<dbReference type="InterPro" id="IPR002220">
    <property type="entry name" value="DapA-like"/>
</dbReference>
<dbReference type="EMBL" id="JAPQKQ010000009">
    <property type="protein sequence ID" value="KAJ5182298.1"/>
    <property type="molecule type" value="Genomic_DNA"/>
</dbReference>
<dbReference type="SMART" id="SM01130">
    <property type="entry name" value="DHDPS"/>
    <property type="match status" value="1"/>
</dbReference>
<dbReference type="SUPFAM" id="SSF51569">
    <property type="entry name" value="Aldolase"/>
    <property type="match status" value="1"/>
</dbReference>
<dbReference type="InterPro" id="IPR013785">
    <property type="entry name" value="Aldolase_TIM"/>
</dbReference>
<dbReference type="OrthoDB" id="191315at2759"/>